<dbReference type="KEGG" id="osn:115231205"/>
<dbReference type="PANTHER" id="PTHR15732:SF4">
    <property type="entry name" value="PROTEIN MOONRAKER"/>
    <property type="match status" value="1"/>
</dbReference>
<proteinExistence type="predicted"/>
<sequence>MLHQLAQSSGKGDLPKPQTPAREAVVVDIDSAKDGEGPKQFLQDPHSMQTDGNPTVTHKDLSKPAVQPGPSVKEQANPSASDEERAESSETLLQAFFGMSSIDKMIIRLQEIEEEQMKIRHTWSKHVYPATSLQKPPASANGVQVGTEAQSRKQSPGCQQSLTSPKAIIFTKEETKSTDQSNPASSHLCSAANMMPAAMPTSSQSRLFLQKHTLDAVKKNRAAYLLYLKNSAYYQAENFDPWELTEKIADAVTSDCVTDVLGEFQQLSDDVIQQIYEDEFACGARSEL</sequence>
<evidence type="ECO:0000256" key="1">
    <source>
        <dbReference type="SAM" id="MobiDB-lite"/>
    </source>
</evidence>
<organism evidence="2 3">
    <name type="scientific">Octopus sinensis</name>
    <name type="common">East Asian common octopus</name>
    <dbReference type="NCBI Taxonomy" id="2607531"/>
    <lineage>
        <taxon>Eukaryota</taxon>
        <taxon>Metazoa</taxon>
        <taxon>Spiralia</taxon>
        <taxon>Lophotrochozoa</taxon>
        <taxon>Mollusca</taxon>
        <taxon>Cephalopoda</taxon>
        <taxon>Coleoidea</taxon>
        <taxon>Octopodiformes</taxon>
        <taxon>Octopoda</taxon>
        <taxon>Incirrata</taxon>
        <taxon>Octopodidae</taxon>
        <taxon>Octopus</taxon>
    </lineage>
</organism>
<accession>A0A6P7U808</accession>
<protein>
    <submittedName>
        <fullName evidence="3">Uncharacterized protein LOC115231205</fullName>
    </submittedName>
</protein>
<feature type="region of interest" description="Disordered" evidence="1">
    <location>
        <begin position="1"/>
        <end position="89"/>
    </location>
</feature>
<reference evidence="3" key="1">
    <citation type="submission" date="2025-08" db="UniProtKB">
        <authorList>
            <consortium name="RefSeq"/>
        </authorList>
    </citation>
    <scope>IDENTIFICATION</scope>
</reference>
<evidence type="ECO:0000313" key="2">
    <source>
        <dbReference type="Proteomes" id="UP000515154"/>
    </source>
</evidence>
<dbReference type="InterPro" id="IPR031447">
    <property type="entry name" value="MNR"/>
</dbReference>
<dbReference type="GO" id="GO:0034451">
    <property type="term" value="C:centriolar satellite"/>
    <property type="evidence" value="ECO:0007669"/>
    <property type="project" value="TreeGrafter"/>
</dbReference>
<keyword evidence="2" id="KW-1185">Reference proteome</keyword>
<feature type="region of interest" description="Disordered" evidence="1">
    <location>
        <begin position="130"/>
        <end position="165"/>
    </location>
</feature>
<dbReference type="AlphaFoldDB" id="A0A6P7U808"/>
<evidence type="ECO:0000313" key="3">
    <source>
        <dbReference type="RefSeq" id="XP_029657136.2"/>
    </source>
</evidence>
<dbReference type="PANTHER" id="PTHR15732">
    <property type="entry name" value="PROTEIN MOONRAKER"/>
    <property type="match status" value="1"/>
</dbReference>
<feature type="compositionally biased region" description="Polar residues" evidence="1">
    <location>
        <begin position="141"/>
        <end position="164"/>
    </location>
</feature>
<dbReference type="Proteomes" id="UP000515154">
    <property type="component" value="Unplaced"/>
</dbReference>
<feature type="compositionally biased region" description="Polar residues" evidence="1">
    <location>
        <begin position="46"/>
        <end position="56"/>
    </location>
</feature>
<feature type="compositionally biased region" description="Polar residues" evidence="1">
    <location>
        <begin position="1"/>
        <end position="10"/>
    </location>
</feature>
<name>A0A6P7U808_9MOLL</name>
<dbReference type="RefSeq" id="XP_029657136.2">
    <property type="nucleotide sequence ID" value="XM_029801276.2"/>
</dbReference>
<dbReference type="GO" id="GO:0007099">
    <property type="term" value="P:centriole replication"/>
    <property type="evidence" value="ECO:0007669"/>
    <property type="project" value="InterPro"/>
</dbReference>
<gene>
    <name evidence="3" type="primary">LOC115231205</name>
</gene>
<dbReference type="GO" id="GO:0071539">
    <property type="term" value="P:protein localization to centrosome"/>
    <property type="evidence" value="ECO:0007669"/>
    <property type="project" value="TreeGrafter"/>
</dbReference>